<accession>A0AAV1Y629</accession>
<comment type="caution">
    <text evidence="1">The sequence shown here is derived from an EMBL/GenBank/DDBJ whole genome shotgun (WGS) entry which is preliminary data.</text>
</comment>
<proteinExistence type="predicted"/>
<reference evidence="1 2" key="1">
    <citation type="submission" date="2024-03" db="EMBL/GenBank/DDBJ databases">
        <authorList>
            <person name="Martinez-Hernandez J."/>
        </authorList>
    </citation>
    <scope>NUCLEOTIDE SEQUENCE [LARGE SCALE GENOMIC DNA]</scope>
</reference>
<dbReference type="Proteomes" id="UP001497480">
    <property type="component" value="Unassembled WGS sequence"/>
</dbReference>
<evidence type="ECO:0000313" key="1">
    <source>
        <dbReference type="EMBL" id="CAL0328786.1"/>
    </source>
</evidence>
<dbReference type="EMBL" id="CAXHTB010000021">
    <property type="protein sequence ID" value="CAL0328786.1"/>
    <property type="molecule type" value="Genomic_DNA"/>
</dbReference>
<dbReference type="AlphaFoldDB" id="A0AAV1Y629"/>
<sequence length="97" mass="10131">MCDEAVPPPEGANSKSSICKSVLDPGSGASQSSSLADAAVEAATFAQQFDTVRLGSKRRKSSIDCGSTKFFLNPKNQHKTIGCPSLDLALTNIDGTR</sequence>
<name>A0AAV1Y629_LUPLU</name>
<organism evidence="1 2">
    <name type="scientific">Lupinus luteus</name>
    <name type="common">European yellow lupine</name>
    <dbReference type="NCBI Taxonomy" id="3873"/>
    <lineage>
        <taxon>Eukaryota</taxon>
        <taxon>Viridiplantae</taxon>
        <taxon>Streptophyta</taxon>
        <taxon>Embryophyta</taxon>
        <taxon>Tracheophyta</taxon>
        <taxon>Spermatophyta</taxon>
        <taxon>Magnoliopsida</taxon>
        <taxon>eudicotyledons</taxon>
        <taxon>Gunneridae</taxon>
        <taxon>Pentapetalae</taxon>
        <taxon>rosids</taxon>
        <taxon>fabids</taxon>
        <taxon>Fabales</taxon>
        <taxon>Fabaceae</taxon>
        <taxon>Papilionoideae</taxon>
        <taxon>50 kb inversion clade</taxon>
        <taxon>genistoids sensu lato</taxon>
        <taxon>core genistoids</taxon>
        <taxon>Genisteae</taxon>
        <taxon>Lupinus</taxon>
    </lineage>
</organism>
<protein>
    <submittedName>
        <fullName evidence="1">Uncharacterized protein</fullName>
    </submittedName>
</protein>
<evidence type="ECO:0000313" key="2">
    <source>
        <dbReference type="Proteomes" id="UP001497480"/>
    </source>
</evidence>
<gene>
    <name evidence="1" type="ORF">LLUT_LOCUS29846</name>
</gene>
<keyword evidence="2" id="KW-1185">Reference proteome</keyword>